<keyword evidence="3" id="KW-1185">Reference proteome</keyword>
<dbReference type="GO" id="GO:0071277">
    <property type="term" value="P:cellular response to calcium ion"/>
    <property type="evidence" value="ECO:0007669"/>
    <property type="project" value="TreeGrafter"/>
</dbReference>
<dbReference type="InterPro" id="IPR045052">
    <property type="entry name" value="Copine"/>
</dbReference>
<reference evidence="4" key="1">
    <citation type="submission" date="2017-02" db="UniProtKB">
        <authorList>
            <consortium name="WormBaseParasite"/>
        </authorList>
    </citation>
    <scope>IDENTIFICATION</scope>
</reference>
<dbReference type="SUPFAM" id="SSF49562">
    <property type="entry name" value="C2 domain (Calcium/lipid-binding domain, CaLB)"/>
    <property type="match status" value="2"/>
</dbReference>
<dbReference type="InterPro" id="IPR000008">
    <property type="entry name" value="C2_dom"/>
</dbReference>
<evidence type="ECO:0000256" key="1">
    <source>
        <dbReference type="ARBA" id="ARBA00009048"/>
    </source>
</evidence>
<evidence type="ECO:0000313" key="3">
    <source>
        <dbReference type="Proteomes" id="UP000046393"/>
    </source>
</evidence>
<dbReference type="SMART" id="SM00327">
    <property type="entry name" value="VWA"/>
    <property type="match status" value="1"/>
</dbReference>
<sequence>MTSQQIDICLSCRDLPAEAFSGVRIAVLICPEGSENFIELCQTETVVGNISPTFKKKASVVFQFEVPQLIRYVIYHIDGKTETILNTIAVVECSLGEVLSRGGNAELPLFPQKGLATTVLCVETRAAEFGNEALRLQFCGHHLHPPLENYPLSAYFVIQLPCEGNTSLLLYKSEPIAEKNPIWRSFLIPLSHFAAPSSSGDSVEIAVYNNNPNAQDTFVGQFTTSLDRLLRGNGAINTYKVIDVLPTLHSGKRKKDDNSSLELMNIVHVTSSSFVDFIKAGTEIHFSVAVDFTASNGNVLDPSSLHYIHPHNPNRYMVALSSVSRVIEKYNRHGRIAALGFGAQTPPDYKVSHLFFLNGSNDPHVQGVDGLLTAYRSALFSIRPYGPTDFSEVIYHVYKFGAAASRLGGAEHYFVLLIVTDGCVSSPQKTLDAIVDCSYLPMSIVIVGVGQRDYSPMKELLSCSLKSSEGKALQRDIVTFVHFDERMNDKELVAKLLPNIPRQFLNWANLNGKFPGQQGKV</sequence>
<organism evidence="3 4">
    <name type="scientific">Syphacia muris</name>
    <dbReference type="NCBI Taxonomy" id="451379"/>
    <lineage>
        <taxon>Eukaryota</taxon>
        <taxon>Metazoa</taxon>
        <taxon>Ecdysozoa</taxon>
        <taxon>Nematoda</taxon>
        <taxon>Chromadorea</taxon>
        <taxon>Rhabditida</taxon>
        <taxon>Spirurina</taxon>
        <taxon>Oxyuridomorpha</taxon>
        <taxon>Oxyuroidea</taxon>
        <taxon>Oxyuridae</taxon>
        <taxon>Syphacia</taxon>
    </lineage>
</organism>
<feature type="domain" description="VWFA" evidence="2">
    <location>
        <begin position="285"/>
        <end position="496"/>
    </location>
</feature>
<dbReference type="PANTHER" id="PTHR10857">
    <property type="entry name" value="COPINE"/>
    <property type="match status" value="1"/>
</dbReference>
<dbReference type="WBParaSite" id="SMUV_0000277701-mRNA-1">
    <property type="protein sequence ID" value="SMUV_0000277701-mRNA-1"/>
    <property type="gene ID" value="SMUV_0000277701"/>
</dbReference>
<dbReference type="InterPro" id="IPR010734">
    <property type="entry name" value="Copine_C"/>
</dbReference>
<evidence type="ECO:0000259" key="2">
    <source>
        <dbReference type="PROSITE" id="PS50234"/>
    </source>
</evidence>
<dbReference type="GO" id="GO:0005886">
    <property type="term" value="C:plasma membrane"/>
    <property type="evidence" value="ECO:0007669"/>
    <property type="project" value="TreeGrafter"/>
</dbReference>
<comment type="similarity">
    <text evidence="1">Belongs to the copine family.</text>
</comment>
<dbReference type="STRING" id="451379.A0A0N5AEV4"/>
<dbReference type="AlphaFoldDB" id="A0A0N5AEV4"/>
<dbReference type="PANTHER" id="PTHR10857:SF111">
    <property type="entry name" value="VWFA DOMAIN-CONTAINING PROTEIN"/>
    <property type="match status" value="1"/>
</dbReference>
<dbReference type="Proteomes" id="UP000046393">
    <property type="component" value="Unplaced"/>
</dbReference>
<evidence type="ECO:0000313" key="4">
    <source>
        <dbReference type="WBParaSite" id="SMUV_0000277701-mRNA-1"/>
    </source>
</evidence>
<dbReference type="Pfam" id="PF00168">
    <property type="entry name" value="C2"/>
    <property type="match status" value="1"/>
</dbReference>
<proteinExistence type="inferred from homology"/>
<dbReference type="InterPro" id="IPR002035">
    <property type="entry name" value="VWF_A"/>
</dbReference>
<protein>
    <submittedName>
        <fullName evidence="4">VWFA domain-containing protein</fullName>
    </submittedName>
</protein>
<dbReference type="SUPFAM" id="SSF53300">
    <property type="entry name" value="vWA-like"/>
    <property type="match status" value="1"/>
</dbReference>
<dbReference type="InterPro" id="IPR036465">
    <property type="entry name" value="vWFA_dom_sf"/>
</dbReference>
<dbReference type="GO" id="GO:0005544">
    <property type="term" value="F:calcium-dependent phospholipid binding"/>
    <property type="evidence" value="ECO:0007669"/>
    <property type="project" value="InterPro"/>
</dbReference>
<dbReference type="PROSITE" id="PS50234">
    <property type="entry name" value="VWFA"/>
    <property type="match status" value="1"/>
</dbReference>
<dbReference type="Pfam" id="PF07002">
    <property type="entry name" value="Copine"/>
    <property type="match status" value="1"/>
</dbReference>
<dbReference type="InterPro" id="IPR035892">
    <property type="entry name" value="C2_domain_sf"/>
</dbReference>
<accession>A0A0N5AEV4</accession>
<name>A0A0N5AEV4_9BILA</name>